<feature type="transmembrane region" description="Helical" evidence="11">
    <location>
        <begin position="1600"/>
        <end position="1618"/>
    </location>
</feature>
<protein>
    <recommendedName>
        <fullName evidence="3">1,3-beta-glucan synthase</fullName>
        <ecNumber evidence="3">2.4.1.34</ecNumber>
    </recommendedName>
</protein>
<feature type="transmembrane region" description="Helical" evidence="11">
    <location>
        <begin position="1229"/>
        <end position="1247"/>
    </location>
</feature>
<evidence type="ECO:0000256" key="2">
    <source>
        <dbReference type="ARBA" id="ARBA00009040"/>
    </source>
</evidence>
<sequence length="1766" mass="201146">MAARPYGGPNDPRTFQQNPFANSPARPQQFPQPSHPQQPRRDYGEPEAAATDPYGAYNTSTTRLAGAPGYYDQGASHPDRNYATSVDSHSSYPGISPFADPGVGSNEPYPAWSQDRQIPMSTEEIEDVFIDLQQKFGFQRDSMRNMFDFTMHLLDSRASRMTPNQALLTLHADYIGGQHANYRKWYFAAQLNLDDAVGQSQNPGLQRLKSVKGGGAGGSKSLDSALNRWRNAMNNMSQYDRLRQIALYLLCWGEAGNVRFTPECLCFIFKCADDYYRSPECQNRVDPVPEGTYLSAIIKPLYRFMRDQGYEVQDGKFVRKEKDHDQIIGYDDINQLFWYPEGLARIVLNDNSRLVDVSPPQRFMKLSRIDWNKVFFKTYYEKRSLAHLLVNFNRIWILHVSVYYFYTAFNSPKVYAPRTKQHPSPQMTWSAVALGGAVSTGIMLAATLAEFRYIPTTWNNASHLTTRFIFLLIILALTAGPTFYIAMVDDRPNLSQVPLILGIVQFFVSVVATVCFAIIPSGRMFGDRVAGKSRKYMASQTFTASYPSLGRSARTASILLWVLIFTCKFVESYFFLASSFSSPIAVMARTKVQGCNDRLFGNALCSNQVPFTLAIMYIMDLVLFFLDTYLWYIIWVVVFSIGRSFGLGLSIWTPWSEIYTRLPKRIYAKLLATGEMEVKYKPKVLVSQLWNAVIISMYREHLLSIDHVQRLLYHQVDGSDGRRTLRAPPFFTNQQGQGHKNNFFPEGGEAERRISFFASSLATAIPEPLPVDAMPTFTVLVPHYSEKILLSLREIIREEDQNTRVTLLEYLKQLHPVEWDNFVKDTKILAEEMDGGDITNEKAAAKVDDLPFYCIGFKTSSPEYTLRTRIWASLRAQTLYRTVSGMMNYSKAIKLLYRVENPDVVHAFGGNTERLERELERMSRRKFKFTVSMQRYSKFNKEEHENAEFLLRAYPDLQIAYLDEEPGPRGGEARLFSTLIDGHSEIDEATGKRKPKFRIELPGNPILGDGKSDNQNHAIVFYRGEYLQLIDANQDNYLEECLKIRNILGEFEEYSVSSQSPYAQWGHKEFIRSPVAIIGTREYIFSENIGVLGDIAAGKEQTFGTMTARALAWIGGKLHYGHPDFLNATFMCTRGGVSKAQKGLHLNEDIFAGMNAFGRGGRIKHSEYYQCGKGRDLGFGTILNFQTKIGTGMGEQMLSREYYYLGTQLPIDRFLTFYYGHPGFHINNILVIYSIQIFMLTLVYLGTLNSKLLVCNLDSQGNILGNQPGCYNLVPVFEWIRRCIISIFLVFFIAFLPLFLQELVERGTGKALLRLGKHFLSLSPIFEVFSTQIYSQSILSNLTFGGARYIATGRGFATTRLNFSTLYSRFAGPSIYMGMRNLLLLLYASLTLWIPHLIYFWASILALCIAPFVFNPHQFSFADFIIDYREFLRWMSRGNSRTKASSWYGYCRLSRTMITGYKKKKLGHPSEKLSGDVPRAKWKAVIISEVLWPICIAILFVNAYMFVKSFPAKSGKSGTAVSAVNDNPSALIRIAIIAVGPIVWNAAVLMTLFFISLFLGPMMESWVKFGSVMAAIAHTAALFGLIAFFEFFWFLELWDVAHAVLGIICIVVIQRAIHKILISVFLTREYKHDETNRAWWTGKWYGRGLGNSAMSQPAREFIVKIVEMSLWSSDFIIAHILLMILTPPILIPFINRIHSTMLFWLRPSKQIRAPLFSTKQKRTRRWNVIKYSVVYLIVVSSLSALIVLPVIFRDRINFECSICKSI</sequence>
<name>A0A9P7RZS0_9AGAR</name>
<dbReference type="GO" id="GO:0003843">
    <property type="term" value="F:1,3-beta-D-glucan synthase activity"/>
    <property type="evidence" value="ECO:0007669"/>
    <property type="project" value="UniProtKB-EC"/>
</dbReference>
<dbReference type="Pfam" id="PF02364">
    <property type="entry name" value="Glucan_synthase"/>
    <property type="match status" value="1"/>
</dbReference>
<feature type="transmembrane region" description="Helical" evidence="11">
    <location>
        <begin position="632"/>
        <end position="655"/>
    </location>
</feature>
<evidence type="ECO:0000256" key="1">
    <source>
        <dbReference type="ARBA" id="ARBA00004141"/>
    </source>
</evidence>
<feature type="transmembrane region" description="Helical" evidence="11">
    <location>
        <begin position="385"/>
        <end position="406"/>
    </location>
</feature>
<evidence type="ECO:0000256" key="7">
    <source>
        <dbReference type="ARBA" id="ARBA00022989"/>
    </source>
</evidence>
<evidence type="ECO:0000256" key="5">
    <source>
        <dbReference type="ARBA" id="ARBA00022679"/>
    </source>
</evidence>
<evidence type="ECO:0000313" key="13">
    <source>
        <dbReference type="EMBL" id="KAG7092452.1"/>
    </source>
</evidence>
<dbReference type="Pfam" id="PF23605">
    <property type="entry name" value="FKS1_dom2"/>
    <property type="match status" value="1"/>
</dbReference>
<feature type="transmembrane region" description="Helical" evidence="11">
    <location>
        <begin position="1279"/>
        <end position="1300"/>
    </location>
</feature>
<feature type="transmembrane region" description="Helical" evidence="11">
    <location>
        <begin position="1530"/>
        <end position="1560"/>
    </location>
</feature>
<feature type="transmembrane region" description="Helical" evidence="11">
    <location>
        <begin position="1572"/>
        <end position="1594"/>
    </location>
</feature>
<keyword evidence="5" id="KW-0808">Transferase</keyword>
<keyword evidence="7 11" id="KW-1133">Transmembrane helix</keyword>
<dbReference type="PANTHER" id="PTHR12741:SF48">
    <property type="entry name" value="1,3-BETA-GLUCAN SYNTHASE COMPONENT FKS1-RELATED"/>
    <property type="match status" value="1"/>
</dbReference>
<evidence type="ECO:0000259" key="12">
    <source>
        <dbReference type="SMART" id="SM01205"/>
    </source>
</evidence>
<comment type="similarity">
    <text evidence="2">Belongs to the glycosyltransferase 48 family.</text>
</comment>
<dbReference type="Proteomes" id="UP001049176">
    <property type="component" value="Chromosome 5"/>
</dbReference>
<dbReference type="SMART" id="SM01205">
    <property type="entry name" value="FKS1_dom1"/>
    <property type="match status" value="1"/>
</dbReference>
<feature type="transmembrane region" description="Helical" evidence="11">
    <location>
        <begin position="558"/>
        <end position="578"/>
    </location>
</feature>
<feature type="transmembrane region" description="Helical" evidence="11">
    <location>
        <begin position="599"/>
        <end position="626"/>
    </location>
</feature>
<evidence type="ECO:0000256" key="4">
    <source>
        <dbReference type="ARBA" id="ARBA00022676"/>
    </source>
</evidence>
<evidence type="ECO:0000256" key="9">
    <source>
        <dbReference type="ARBA" id="ARBA00047777"/>
    </source>
</evidence>
<dbReference type="InterPro" id="IPR003440">
    <property type="entry name" value="Glyco_trans_48_dom"/>
</dbReference>
<feature type="domain" description="1,3-beta-glucan synthase component FKS1-like" evidence="12">
    <location>
        <begin position="239"/>
        <end position="351"/>
    </location>
</feature>
<feature type="transmembrane region" description="Helical" evidence="11">
    <location>
        <begin position="1728"/>
        <end position="1752"/>
    </location>
</feature>
<organism evidence="13 14">
    <name type="scientific">Marasmius oreades</name>
    <name type="common">fairy-ring Marasmius</name>
    <dbReference type="NCBI Taxonomy" id="181124"/>
    <lineage>
        <taxon>Eukaryota</taxon>
        <taxon>Fungi</taxon>
        <taxon>Dikarya</taxon>
        <taxon>Basidiomycota</taxon>
        <taxon>Agaricomycotina</taxon>
        <taxon>Agaricomycetes</taxon>
        <taxon>Agaricomycetidae</taxon>
        <taxon>Agaricales</taxon>
        <taxon>Marasmiineae</taxon>
        <taxon>Marasmiaceae</taxon>
        <taxon>Marasmius</taxon>
    </lineage>
</organism>
<dbReference type="GeneID" id="66077882"/>
<feature type="transmembrane region" description="Helical" evidence="11">
    <location>
        <begin position="468"/>
        <end position="487"/>
    </location>
</feature>
<dbReference type="PANTHER" id="PTHR12741">
    <property type="entry name" value="LYST-INTERACTING PROTEIN LIP5 DOPAMINE RESPONSIVE PROTEIN DRG-1"/>
    <property type="match status" value="1"/>
</dbReference>
<feature type="transmembrane region" description="Helical" evidence="11">
    <location>
        <begin position="1396"/>
        <end position="1414"/>
    </location>
</feature>
<dbReference type="GO" id="GO:0051278">
    <property type="term" value="P:fungal-type cell wall polysaccharide biosynthetic process"/>
    <property type="evidence" value="ECO:0007669"/>
    <property type="project" value="TreeGrafter"/>
</dbReference>
<dbReference type="GO" id="GO:0005886">
    <property type="term" value="C:plasma membrane"/>
    <property type="evidence" value="ECO:0007669"/>
    <property type="project" value="TreeGrafter"/>
</dbReference>
<keyword evidence="4" id="KW-0328">Glycosyltransferase</keyword>
<dbReference type="GO" id="GO:0000148">
    <property type="term" value="C:1,3-beta-D-glucan synthase complex"/>
    <property type="evidence" value="ECO:0007669"/>
    <property type="project" value="InterPro"/>
</dbReference>
<evidence type="ECO:0000313" key="14">
    <source>
        <dbReference type="Proteomes" id="UP001049176"/>
    </source>
</evidence>
<comment type="catalytic activity">
    <reaction evidence="9">
        <text>[(1-&gt;3)-beta-D-glucosyl](n) + UDP-alpha-D-glucose = [(1-&gt;3)-beta-D-glucosyl](n+1) + UDP + H(+)</text>
        <dbReference type="Rhea" id="RHEA:21476"/>
        <dbReference type="Rhea" id="RHEA-COMP:11146"/>
        <dbReference type="Rhea" id="RHEA-COMP:14303"/>
        <dbReference type="ChEBI" id="CHEBI:15378"/>
        <dbReference type="ChEBI" id="CHEBI:37671"/>
        <dbReference type="ChEBI" id="CHEBI:58223"/>
        <dbReference type="ChEBI" id="CHEBI:58885"/>
        <dbReference type="EC" id="2.4.1.34"/>
    </reaction>
</comment>
<dbReference type="InterPro" id="IPR026899">
    <property type="entry name" value="FKS1-like_dom1"/>
</dbReference>
<dbReference type="GO" id="GO:0006075">
    <property type="term" value="P:(1-&gt;3)-beta-D-glucan biosynthetic process"/>
    <property type="evidence" value="ECO:0007669"/>
    <property type="project" value="InterPro"/>
</dbReference>
<dbReference type="InterPro" id="IPR056261">
    <property type="entry name" value="FKS1-like_dom2"/>
</dbReference>
<keyword evidence="14" id="KW-1185">Reference proteome</keyword>
<feature type="compositionally biased region" description="Low complexity" evidence="10">
    <location>
        <begin position="27"/>
        <end position="37"/>
    </location>
</feature>
<evidence type="ECO:0000256" key="8">
    <source>
        <dbReference type="ARBA" id="ARBA00023136"/>
    </source>
</evidence>
<accession>A0A9P7RZS0</accession>
<dbReference type="RefSeq" id="XP_043008922.1">
    <property type="nucleotide sequence ID" value="XM_043153638.1"/>
</dbReference>
<dbReference type="EMBL" id="CM032185">
    <property type="protein sequence ID" value="KAG7092452.1"/>
    <property type="molecule type" value="Genomic_DNA"/>
</dbReference>
<evidence type="ECO:0000256" key="11">
    <source>
        <dbReference type="SAM" id="Phobius"/>
    </source>
</evidence>
<comment type="subcellular location">
    <subcellularLocation>
        <location evidence="1">Membrane</location>
        <topology evidence="1">Multi-pass membrane protein</topology>
    </subcellularLocation>
</comment>
<dbReference type="Pfam" id="PF14288">
    <property type="entry name" value="FKS1_dom1"/>
    <property type="match status" value="1"/>
</dbReference>
<evidence type="ECO:0000256" key="3">
    <source>
        <dbReference type="ARBA" id="ARBA00012589"/>
    </source>
</evidence>
<dbReference type="OrthoDB" id="1880850at2759"/>
<dbReference type="EC" id="2.4.1.34" evidence="3"/>
<gene>
    <name evidence="13" type="primary">FKS1_2</name>
    <name evidence="13" type="ORF">E1B28_008806</name>
</gene>
<reference evidence="13" key="1">
    <citation type="journal article" date="2021" name="Genome Biol. Evol.">
        <title>The assembled and annotated genome of the fairy-ring fungus Marasmius oreades.</title>
        <authorList>
            <person name="Hiltunen M."/>
            <person name="Ament-Velasquez S.L."/>
            <person name="Johannesson H."/>
        </authorList>
    </citation>
    <scope>NUCLEOTIDE SEQUENCE</scope>
    <source>
        <strain evidence="13">03SP1</strain>
    </source>
</reference>
<feature type="transmembrane region" description="Helical" evidence="11">
    <location>
        <begin position="499"/>
        <end position="519"/>
    </location>
</feature>
<dbReference type="KEGG" id="more:E1B28_008806"/>
<feature type="transmembrane region" description="Helical" evidence="11">
    <location>
        <begin position="427"/>
        <end position="448"/>
    </location>
</feature>
<evidence type="ECO:0000256" key="6">
    <source>
        <dbReference type="ARBA" id="ARBA00022692"/>
    </source>
</evidence>
<proteinExistence type="inferred from homology"/>
<feature type="region of interest" description="Disordered" evidence="10">
    <location>
        <begin position="1"/>
        <end position="89"/>
    </location>
</feature>
<keyword evidence="8 11" id="KW-0472">Membrane</keyword>
<feature type="transmembrane region" description="Helical" evidence="11">
    <location>
        <begin position="1490"/>
        <end position="1510"/>
    </location>
</feature>
<evidence type="ECO:0000256" key="10">
    <source>
        <dbReference type="SAM" id="MobiDB-lite"/>
    </source>
</evidence>
<comment type="caution">
    <text evidence="13">The sequence shown here is derived from an EMBL/GenBank/DDBJ whole genome shotgun (WGS) entry which is preliminary data.</text>
</comment>
<keyword evidence="6 11" id="KW-0812">Transmembrane</keyword>